<evidence type="ECO:0000313" key="4">
    <source>
        <dbReference type="Proteomes" id="UP000294192"/>
    </source>
</evidence>
<dbReference type="PANTHER" id="PTHR11911:SF111">
    <property type="entry name" value="INOSINE-5'-MONOPHOSPHATE DEHYDROGENASE"/>
    <property type="match status" value="1"/>
</dbReference>
<dbReference type="InterPro" id="IPR013785">
    <property type="entry name" value="Aldolase_TIM"/>
</dbReference>
<dbReference type="SMART" id="SM01240">
    <property type="entry name" value="IMPDH"/>
    <property type="match status" value="1"/>
</dbReference>
<comment type="similarity">
    <text evidence="1">Belongs to the IMPDH/GMPR family.</text>
</comment>
<dbReference type="CDD" id="cd00381">
    <property type="entry name" value="IMPDH"/>
    <property type="match status" value="1"/>
</dbReference>
<dbReference type="Proteomes" id="UP000294192">
    <property type="component" value="Unassembled WGS sequence"/>
</dbReference>
<proteinExistence type="inferred from homology"/>
<reference evidence="3 4" key="1">
    <citation type="submission" date="2018-02" db="EMBL/GenBank/DDBJ databases">
        <title>Mycoplasma marinum and Mycoplasma todarodis sp. nov., moderately halophilic and psychrotolerant mycoplasmas isolated from cephalopods.</title>
        <authorList>
            <person name="Viver T."/>
        </authorList>
    </citation>
    <scope>NUCLEOTIDE SEQUENCE [LARGE SCALE GENOMIC DNA]</scope>
    <source>
        <strain evidence="3 4">PE</strain>
    </source>
</reference>
<protein>
    <submittedName>
        <fullName evidence="3">Guanosine monophosphate reductase</fullName>
    </submittedName>
</protein>
<evidence type="ECO:0000313" key="3">
    <source>
        <dbReference type="EMBL" id="TCG11528.1"/>
    </source>
</evidence>
<dbReference type="OrthoDB" id="9805398at2"/>
<dbReference type="PANTHER" id="PTHR11911">
    <property type="entry name" value="INOSINE-5-MONOPHOSPHATE DEHYDROGENASE RELATED"/>
    <property type="match status" value="1"/>
</dbReference>
<name>A0A4V2NIA0_9MOLU</name>
<dbReference type="InterPro" id="IPR001093">
    <property type="entry name" value="IMP_DH_GMPRt"/>
</dbReference>
<sequence length="366" mass="38918">MFKKFADMETSFTFDDVLIKPAYSDILPSDVCTAIRLNDKIELGIPVMSAAMDTVTEYDMAKKMIELGGIGVLHKNMSLDLIIKSIEKLHKEFGDSKPIATSVGVGSTDEHIKRVVEAGANVLIVDSAHGHSKGVGDVVEKIKIRYPEVFLIAGNIVTKEAAAFLIDKGADAVKVGVGPGAICTTRVVTGVGAGQISSLKNVSSVAKLKGALVIADGGMKQTGDITKAIVAGADMVMLGSMLAGTKETPGKIIEHDGEKYKSYRGMGSLKAMKKGSKDRYNQSSVADIKLVPEGIEGFIKYKGLTEDVIQQIVGGLRNGMGYIGASTIQQAHENGQFVRITQAGFKTSNPHTLDKILPTTNFKGTK</sequence>
<dbReference type="GO" id="GO:0006183">
    <property type="term" value="P:GTP biosynthetic process"/>
    <property type="evidence" value="ECO:0007669"/>
    <property type="project" value="TreeGrafter"/>
</dbReference>
<keyword evidence="4" id="KW-1185">Reference proteome</keyword>
<organism evidence="3 4">
    <name type="scientific">Mycoplasma marinum</name>
    <dbReference type="NCBI Taxonomy" id="1937190"/>
    <lineage>
        <taxon>Bacteria</taxon>
        <taxon>Bacillati</taxon>
        <taxon>Mycoplasmatota</taxon>
        <taxon>Mollicutes</taxon>
        <taxon>Mycoplasmataceae</taxon>
        <taxon>Mycoplasma</taxon>
    </lineage>
</organism>
<dbReference type="EMBL" id="PSZO01000005">
    <property type="protein sequence ID" value="TCG11528.1"/>
    <property type="molecule type" value="Genomic_DNA"/>
</dbReference>
<evidence type="ECO:0000256" key="1">
    <source>
        <dbReference type="ARBA" id="ARBA00005502"/>
    </source>
</evidence>
<accession>A0A4V2NIA0</accession>
<dbReference type="Pfam" id="PF00478">
    <property type="entry name" value="IMPDH"/>
    <property type="match status" value="1"/>
</dbReference>
<dbReference type="RefSeq" id="WP_131598708.1">
    <property type="nucleotide sequence ID" value="NZ_CBDBYK010000008.1"/>
</dbReference>
<dbReference type="Gene3D" id="3.20.20.70">
    <property type="entry name" value="Aldolase class I"/>
    <property type="match status" value="1"/>
</dbReference>
<gene>
    <name evidence="3" type="ORF">C4B24_01625</name>
</gene>
<evidence type="ECO:0000259" key="2">
    <source>
        <dbReference type="Pfam" id="PF00478"/>
    </source>
</evidence>
<feature type="domain" description="IMP dehydrogenase/GMP reductase" evidence="2">
    <location>
        <begin position="12"/>
        <end position="351"/>
    </location>
</feature>
<dbReference type="InterPro" id="IPR005990">
    <property type="entry name" value="IMP_DH"/>
</dbReference>
<comment type="caution">
    <text evidence="3">The sequence shown here is derived from an EMBL/GenBank/DDBJ whole genome shotgun (WGS) entry which is preliminary data.</text>
</comment>
<dbReference type="AlphaFoldDB" id="A0A4V2NIA0"/>
<dbReference type="SUPFAM" id="SSF51412">
    <property type="entry name" value="Inosine monophosphate dehydrogenase (IMPDH)"/>
    <property type="match status" value="1"/>
</dbReference>
<dbReference type="FunFam" id="3.20.20.70:FF:000424">
    <property type="entry name" value="Inosine-5'-monophosphate dehydrogenase 2"/>
    <property type="match status" value="1"/>
</dbReference>
<dbReference type="GO" id="GO:0003938">
    <property type="term" value="F:IMP dehydrogenase activity"/>
    <property type="evidence" value="ECO:0007669"/>
    <property type="project" value="InterPro"/>
</dbReference>